<gene>
    <name evidence="1" type="ORF">CSUB01_10482</name>
</gene>
<organism evidence="1 2">
    <name type="scientific">Colletotrichum sublineola</name>
    <name type="common">Sorghum anthracnose fungus</name>
    <dbReference type="NCBI Taxonomy" id="1173701"/>
    <lineage>
        <taxon>Eukaryota</taxon>
        <taxon>Fungi</taxon>
        <taxon>Dikarya</taxon>
        <taxon>Ascomycota</taxon>
        <taxon>Pezizomycotina</taxon>
        <taxon>Sordariomycetes</taxon>
        <taxon>Hypocreomycetidae</taxon>
        <taxon>Glomerellales</taxon>
        <taxon>Glomerellaceae</taxon>
        <taxon>Colletotrichum</taxon>
        <taxon>Colletotrichum graminicola species complex</taxon>
    </lineage>
</organism>
<accession>A0A066XLS9</accession>
<dbReference type="EMBL" id="JMSE01000643">
    <property type="protein sequence ID" value="KDN68609.1"/>
    <property type="molecule type" value="Genomic_DNA"/>
</dbReference>
<dbReference type="Proteomes" id="UP000027238">
    <property type="component" value="Unassembled WGS sequence"/>
</dbReference>
<dbReference type="Pfam" id="PF12296">
    <property type="entry name" value="HsbA"/>
    <property type="match status" value="1"/>
</dbReference>
<dbReference type="eggNOG" id="ENOG502R99E">
    <property type="taxonomic scope" value="Eukaryota"/>
</dbReference>
<dbReference type="InterPro" id="IPR021054">
    <property type="entry name" value="Cell_wall_mannoprotein_1"/>
</dbReference>
<evidence type="ECO:0000313" key="2">
    <source>
        <dbReference type="Proteomes" id="UP000027238"/>
    </source>
</evidence>
<comment type="caution">
    <text evidence="1">The sequence shown here is derived from an EMBL/GenBank/DDBJ whole genome shotgun (WGS) entry which is preliminary data.</text>
</comment>
<reference evidence="2" key="1">
    <citation type="journal article" date="2014" name="Genome Announc.">
        <title>Draft genome sequence of Colletotrichum sublineola, a destructive pathogen of cultivated sorghum.</title>
        <authorList>
            <person name="Baroncelli R."/>
            <person name="Sanz-Martin J.M."/>
            <person name="Rech G.E."/>
            <person name="Sukno S.A."/>
            <person name="Thon M.R."/>
        </authorList>
    </citation>
    <scope>NUCLEOTIDE SEQUENCE [LARGE SCALE GENOMIC DNA]</scope>
    <source>
        <strain evidence="2">TX430BB</strain>
    </source>
</reference>
<evidence type="ECO:0000313" key="1">
    <source>
        <dbReference type="EMBL" id="KDN68609.1"/>
    </source>
</evidence>
<dbReference type="AlphaFoldDB" id="A0A066XLS9"/>
<dbReference type="OMA" id="NIDTCNT"/>
<protein>
    <recommendedName>
        <fullName evidence="3">Cell wall protein</fullName>
    </recommendedName>
</protein>
<dbReference type="GO" id="GO:0005576">
    <property type="term" value="C:extracellular region"/>
    <property type="evidence" value="ECO:0007669"/>
    <property type="project" value="TreeGrafter"/>
</dbReference>
<sequence length="230" mass="23832">MRTQYLIGILGSAVLLTAVPLKFRAAVEKRDNLATIEIALEPVFGTISAVDLAVVNLDGTTVAANKLYTASQEIKTTVDKATITVRAAGDLTVSKAMKLRKSTDTLAAQTKTTLDDLVSRKPILDKLGFSSLAMETLLKQEASTMALSEALSEKVPKIGQQMAASDKSNMEMMFNKAIAAYSVPASPPVAAPPVAAPPVAAPPGAAPPTTPIIVASKEAKGTTNGVVGSV</sequence>
<dbReference type="PANTHER" id="PTHR38123:SF6">
    <property type="entry name" value="CELL WALL SERINE-THREONINE-RICH GALACTOMANNOPROTEIN MP1 (AFU_ORTHOLOGUE AFUA_4G03240)"/>
    <property type="match status" value="1"/>
</dbReference>
<dbReference type="Gene3D" id="1.20.1280.140">
    <property type="match status" value="1"/>
</dbReference>
<keyword evidence="2" id="KW-1185">Reference proteome</keyword>
<dbReference type="HOGENOM" id="CLU_090704_0_0_1"/>
<dbReference type="OrthoDB" id="2422134at2759"/>
<evidence type="ECO:0008006" key="3">
    <source>
        <dbReference type="Google" id="ProtNLM"/>
    </source>
</evidence>
<name>A0A066XLS9_COLSU</name>
<dbReference type="STRING" id="1173701.A0A066XLS9"/>
<dbReference type="PANTHER" id="PTHR38123">
    <property type="entry name" value="CELL WALL SERINE-THREONINE-RICH GALACTOMANNOPROTEIN MP1 (AFU_ORTHOLOGUE AFUA_4G03240)"/>
    <property type="match status" value="1"/>
</dbReference>
<proteinExistence type="predicted"/>